<reference evidence="2" key="2">
    <citation type="submission" date="2023-01" db="EMBL/GenBank/DDBJ databases">
        <authorList>
            <person name="Petersen C."/>
        </authorList>
    </citation>
    <scope>NUCLEOTIDE SEQUENCE</scope>
    <source>
        <strain evidence="2">IBT 17514</strain>
    </source>
</reference>
<reference evidence="2" key="1">
    <citation type="journal article" date="2023" name="IMA Fungus">
        <title>Comparative genomic study of the Penicillium genus elucidates a diverse pangenome and 15 lateral gene transfer events.</title>
        <authorList>
            <person name="Petersen C."/>
            <person name="Sorensen T."/>
            <person name="Nielsen M.R."/>
            <person name="Sondergaard T.E."/>
            <person name="Sorensen J.L."/>
            <person name="Fitzpatrick D.A."/>
            <person name="Frisvad J.C."/>
            <person name="Nielsen K.L."/>
        </authorList>
    </citation>
    <scope>NUCLEOTIDE SEQUENCE</scope>
    <source>
        <strain evidence="2">IBT 17514</strain>
    </source>
</reference>
<dbReference type="Proteomes" id="UP001215712">
    <property type="component" value="Unassembled WGS sequence"/>
</dbReference>
<keyword evidence="3" id="KW-1185">Reference proteome</keyword>
<name>A0AAD6HTT9_9EURO</name>
<dbReference type="Pfam" id="PF12511">
    <property type="entry name" value="DUF3716"/>
    <property type="match status" value="1"/>
</dbReference>
<evidence type="ECO:0000313" key="2">
    <source>
        <dbReference type="EMBL" id="KAJ5738070.1"/>
    </source>
</evidence>
<evidence type="ECO:0000313" key="3">
    <source>
        <dbReference type="Proteomes" id="UP001215712"/>
    </source>
</evidence>
<proteinExistence type="predicted"/>
<dbReference type="InterPro" id="IPR022190">
    <property type="entry name" value="DUF3716"/>
</dbReference>
<protein>
    <submittedName>
        <fullName evidence="2">Uncharacterized protein</fullName>
    </submittedName>
</protein>
<gene>
    <name evidence="2" type="ORF">N7493_001225</name>
</gene>
<dbReference type="AlphaFoldDB" id="A0AAD6HTT9"/>
<organism evidence="2 3">
    <name type="scientific">Penicillium malachiteum</name>
    <dbReference type="NCBI Taxonomy" id="1324776"/>
    <lineage>
        <taxon>Eukaryota</taxon>
        <taxon>Fungi</taxon>
        <taxon>Dikarya</taxon>
        <taxon>Ascomycota</taxon>
        <taxon>Pezizomycotina</taxon>
        <taxon>Eurotiomycetes</taxon>
        <taxon>Eurotiomycetidae</taxon>
        <taxon>Eurotiales</taxon>
        <taxon>Aspergillaceae</taxon>
        <taxon>Penicillium</taxon>
    </lineage>
</organism>
<accession>A0AAD6HTT9</accession>
<comment type="caution">
    <text evidence="2">The sequence shown here is derived from an EMBL/GenBank/DDBJ whole genome shotgun (WGS) entry which is preliminary data.</text>
</comment>
<evidence type="ECO:0000256" key="1">
    <source>
        <dbReference type="SAM" id="MobiDB-lite"/>
    </source>
</evidence>
<feature type="region of interest" description="Disordered" evidence="1">
    <location>
        <begin position="1"/>
        <end position="37"/>
    </location>
</feature>
<sequence>MDGNREKSGTLQLYPSPQVGDDEDHPPGPWADILGRNPWRQHKKKQLKNGTLGPTALHDKLLTSPILREPILRRVMTSAWTNKMSSTGLRFFNAISRLKSRAEAMQIVARGQRLEGDEACEPCKLGHGLFASCVAFKGPSGIWTMCANCHFRPQGKNCNHAHRRLASPPSAIPNMIQSLSPPEPGLFDTSSADQEALELMNDVQRLRGDFITGKLASMTPEAISRTDSVLRSVASFLENLQSSNP</sequence>
<dbReference type="EMBL" id="JAQJAN010000002">
    <property type="protein sequence ID" value="KAJ5738070.1"/>
    <property type="molecule type" value="Genomic_DNA"/>
</dbReference>